<evidence type="ECO:0000259" key="6">
    <source>
        <dbReference type="Pfam" id="PF00535"/>
    </source>
</evidence>
<protein>
    <submittedName>
        <fullName evidence="7">Glycosyltransferase</fullName>
    </submittedName>
</protein>
<comment type="subcellular location">
    <subcellularLocation>
        <location evidence="1">Cell membrane</location>
    </subcellularLocation>
</comment>
<organism evidence="7 8">
    <name type="scientific">Tectimicrobiota bacterium</name>
    <dbReference type="NCBI Taxonomy" id="2528274"/>
    <lineage>
        <taxon>Bacteria</taxon>
        <taxon>Pseudomonadati</taxon>
        <taxon>Nitrospinota/Tectimicrobiota group</taxon>
        <taxon>Candidatus Tectimicrobiota</taxon>
    </lineage>
</organism>
<evidence type="ECO:0000256" key="5">
    <source>
        <dbReference type="ARBA" id="ARBA00023136"/>
    </source>
</evidence>
<proteinExistence type="predicted"/>
<gene>
    <name evidence="7" type="ORF">FJZ47_14180</name>
</gene>
<dbReference type="Pfam" id="PF00535">
    <property type="entry name" value="Glycos_transf_2"/>
    <property type="match status" value="1"/>
</dbReference>
<keyword evidence="3" id="KW-0328">Glycosyltransferase</keyword>
<evidence type="ECO:0000313" key="7">
    <source>
        <dbReference type="EMBL" id="MBM3224935.1"/>
    </source>
</evidence>
<dbReference type="PANTHER" id="PTHR43646:SF2">
    <property type="entry name" value="GLYCOSYLTRANSFERASE 2-LIKE DOMAIN-CONTAINING PROTEIN"/>
    <property type="match status" value="1"/>
</dbReference>
<dbReference type="GO" id="GO:0016757">
    <property type="term" value="F:glycosyltransferase activity"/>
    <property type="evidence" value="ECO:0007669"/>
    <property type="project" value="UniProtKB-KW"/>
</dbReference>
<accession>A0A937W4B1</accession>
<evidence type="ECO:0000313" key="8">
    <source>
        <dbReference type="Proteomes" id="UP000712673"/>
    </source>
</evidence>
<dbReference type="InterPro" id="IPR029044">
    <property type="entry name" value="Nucleotide-diphossugar_trans"/>
</dbReference>
<feature type="non-terminal residue" evidence="7">
    <location>
        <position position="153"/>
    </location>
</feature>
<name>A0A937W4B1_UNCTE</name>
<dbReference type="EMBL" id="VGLS01000440">
    <property type="protein sequence ID" value="MBM3224935.1"/>
    <property type="molecule type" value="Genomic_DNA"/>
</dbReference>
<keyword evidence="4" id="KW-0808">Transferase</keyword>
<comment type="caution">
    <text evidence="7">The sequence shown here is derived from an EMBL/GenBank/DDBJ whole genome shotgun (WGS) entry which is preliminary data.</text>
</comment>
<dbReference type="GO" id="GO:0005886">
    <property type="term" value="C:plasma membrane"/>
    <property type="evidence" value="ECO:0007669"/>
    <property type="project" value="UniProtKB-SubCell"/>
</dbReference>
<evidence type="ECO:0000256" key="4">
    <source>
        <dbReference type="ARBA" id="ARBA00022679"/>
    </source>
</evidence>
<keyword evidence="2" id="KW-1003">Cell membrane</keyword>
<evidence type="ECO:0000256" key="2">
    <source>
        <dbReference type="ARBA" id="ARBA00022475"/>
    </source>
</evidence>
<dbReference type="SUPFAM" id="SSF53448">
    <property type="entry name" value="Nucleotide-diphospho-sugar transferases"/>
    <property type="match status" value="1"/>
</dbReference>
<evidence type="ECO:0000256" key="1">
    <source>
        <dbReference type="ARBA" id="ARBA00004236"/>
    </source>
</evidence>
<dbReference type="InterPro" id="IPR001173">
    <property type="entry name" value="Glyco_trans_2-like"/>
</dbReference>
<dbReference type="PANTHER" id="PTHR43646">
    <property type="entry name" value="GLYCOSYLTRANSFERASE"/>
    <property type="match status" value="1"/>
</dbReference>
<dbReference type="AlphaFoldDB" id="A0A937W4B1"/>
<dbReference type="Proteomes" id="UP000712673">
    <property type="component" value="Unassembled WGS sequence"/>
</dbReference>
<reference evidence="7" key="1">
    <citation type="submission" date="2019-03" db="EMBL/GenBank/DDBJ databases">
        <title>Lake Tanganyika Metagenome-Assembled Genomes (MAGs).</title>
        <authorList>
            <person name="Tran P."/>
        </authorList>
    </citation>
    <scope>NUCLEOTIDE SEQUENCE</scope>
    <source>
        <strain evidence="7">K_DeepCast_65m_m2_066</strain>
    </source>
</reference>
<evidence type="ECO:0000256" key="3">
    <source>
        <dbReference type="ARBA" id="ARBA00022676"/>
    </source>
</evidence>
<dbReference type="Gene3D" id="3.90.550.10">
    <property type="entry name" value="Spore Coat Polysaccharide Biosynthesis Protein SpsA, Chain A"/>
    <property type="match status" value="1"/>
</dbReference>
<sequence>MGPAPGSNTAHISVIVPTLNEQDHLAATLQSIALRAGDELIVVDGGSTDQTAAIARQFTPHVLQSPRGRAVQMNHGAQQAQGDILLFLHADTLLPAGGLDAVRRAVQAGATGGAFRLIITPPTPALRLIAWGTNLRSRFGQLPYGDQALFMPR</sequence>
<feature type="domain" description="Glycosyltransferase 2-like" evidence="6">
    <location>
        <begin position="13"/>
        <end position="108"/>
    </location>
</feature>
<keyword evidence="5" id="KW-0472">Membrane</keyword>